<dbReference type="AlphaFoldDB" id="A0AB34ICX6"/>
<accession>A0AB34ICX6</accession>
<dbReference type="Proteomes" id="UP001515480">
    <property type="component" value="Unassembled WGS sequence"/>
</dbReference>
<reference evidence="1 2" key="1">
    <citation type="journal article" date="2024" name="Science">
        <title>Giant polyketide synthase enzymes in the biosynthesis of giant marine polyether toxins.</title>
        <authorList>
            <person name="Fallon T.R."/>
            <person name="Shende V.V."/>
            <person name="Wierzbicki I.H."/>
            <person name="Pendleton A.L."/>
            <person name="Watervoot N.F."/>
            <person name="Auber R.P."/>
            <person name="Gonzalez D.J."/>
            <person name="Wisecaver J.H."/>
            <person name="Moore B.S."/>
        </authorList>
    </citation>
    <scope>NUCLEOTIDE SEQUENCE [LARGE SCALE GENOMIC DNA]</scope>
    <source>
        <strain evidence="1 2">12B1</strain>
    </source>
</reference>
<proteinExistence type="predicted"/>
<dbReference type="EMBL" id="JBGBPQ010000029">
    <property type="protein sequence ID" value="KAL1496342.1"/>
    <property type="molecule type" value="Genomic_DNA"/>
</dbReference>
<keyword evidence="2" id="KW-1185">Reference proteome</keyword>
<name>A0AB34ICX6_PRYPA</name>
<sequence>MESLAAAAAAASAEATAPLLALLDAPALRARLHRCCPRQANWTAPQLLRALLEHLEAAELIHTFDGSFDTTASVEIALYNATEYFPHQWQLRYLGWSEPLSTYYRPNPEAVNEEGIFRLPAFPDEHDVPNSFQTASGRLLYCTLNMMRIDTGNRAVGYGNVTAVLAPAYWADAVAATPADSGFYGLCCNASLRRLFNYSHYHFCSLALTGHPSTWDPAPYCNSTPYLTVPGVRRHMNHVLLGNDRAFGAVSGDSTIARMFERWYGEDAAATNVTHGEVFRYIESNVLANVRYHDRGIKLLVGSFPALFGTPRGQLLQRWAARDGIALSWALGDGRVSEANIIRDSGWSFNFSYAGDVRILDAPSLDAPSPRRLNLTVGTAAAAAFRKAWRAVGAARDASGGVDAATLRAAWEELRGALPEVMVVGLPTPRACDWSVCVGLSASGTCVCYE</sequence>
<organism evidence="1 2">
    <name type="scientific">Prymnesium parvum</name>
    <name type="common">Toxic golden alga</name>
    <dbReference type="NCBI Taxonomy" id="97485"/>
    <lineage>
        <taxon>Eukaryota</taxon>
        <taxon>Haptista</taxon>
        <taxon>Haptophyta</taxon>
        <taxon>Prymnesiophyceae</taxon>
        <taxon>Prymnesiales</taxon>
        <taxon>Prymnesiaceae</taxon>
        <taxon>Prymnesium</taxon>
    </lineage>
</organism>
<gene>
    <name evidence="1" type="ORF">AB1Y20_016298</name>
</gene>
<evidence type="ECO:0008006" key="3">
    <source>
        <dbReference type="Google" id="ProtNLM"/>
    </source>
</evidence>
<evidence type="ECO:0000313" key="1">
    <source>
        <dbReference type="EMBL" id="KAL1496342.1"/>
    </source>
</evidence>
<evidence type="ECO:0000313" key="2">
    <source>
        <dbReference type="Proteomes" id="UP001515480"/>
    </source>
</evidence>
<comment type="caution">
    <text evidence="1">The sequence shown here is derived from an EMBL/GenBank/DDBJ whole genome shotgun (WGS) entry which is preliminary data.</text>
</comment>
<protein>
    <recommendedName>
        <fullName evidence="3">Protein xylosyltransferase</fullName>
    </recommendedName>
</protein>